<proteinExistence type="predicted"/>
<evidence type="ECO:0000313" key="1">
    <source>
        <dbReference type="EMBL" id="RPD57851.1"/>
    </source>
</evidence>
<keyword evidence="2" id="KW-1185">Reference proteome</keyword>
<dbReference type="EMBL" id="ML122278">
    <property type="protein sequence ID" value="RPD57851.1"/>
    <property type="molecule type" value="Genomic_DNA"/>
</dbReference>
<evidence type="ECO:0000313" key="2">
    <source>
        <dbReference type="Proteomes" id="UP000313359"/>
    </source>
</evidence>
<dbReference type="Proteomes" id="UP000313359">
    <property type="component" value="Unassembled WGS sequence"/>
</dbReference>
<name>A0A5C2S336_9APHY</name>
<organism evidence="1 2">
    <name type="scientific">Lentinus tigrinus ALCF2SS1-6</name>
    <dbReference type="NCBI Taxonomy" id="1328759"/>
    <lineage>
        <taxon>Eukaryota</taxon>
        <taxon>Fungi</taxon>
        <taxon>Dikarya</taxon>
        <taxon>Basidiomycota</taxon>
        <taxon>Agaricomycotina</taxon>
        <taxon>Agaricomycetes</taxon>
        <taxon>Polyporales</taxon>
        <taxon>Polyporaceae</taxon>
        <taxon>Lentinus</taxon>
    </lineage>
</organism>
<dbReference type="AlphaFoldDB" id="A0A5C2S336"/>
<protein>
    <submittedName>
        <fullName evidence="1">Uncharacterized protein</fullName>
    </submittedName>
</protein>
<accession>A0A5C2S336</accession>
<gene>
    <name evidence="1" type="ORF">L227DRAFT_199782</name>
</gene>
<dbReference type="OrthoDB" id="3182677at2759"/>
<sequence length="249" mass="27361">MRFLIFHRGGLTVSHEIDLDEAEGHCAVQRIMVSILLWQDPEDADLPSFTNGVESQIPSLGGATPSVRVVADKLLFHSLSVGDRGTLVVRGIPTSQALSVRQPGCKPNQALARHLEGVQPQTGLVNCTPRDETTTKSISTIQSKRYYHDKPLQYVRPPNMIGPSEAILPQVQPYGIVCKYLWPTSSKRQIKAEMYDTCNGQFGVLKHLVSFEACHPSGAAFSNAIFLPPHQRPLHSHHIGGALCPRSQT</sequence>
<reference evidence="1" key="1">
    <citation type="journal article" date="2018" name="Genome Biol. Evol.">
        <title>Genomics and development of Lentinus tigrinus, a white-rot wood-decaying mushroom with dimorphic fruiting bodies.</title>
        <authorList>
            <person name="Wu B."/>
            <person name="Xu Z."/>
            <person name="Knudson A."/>
            <person name="Carlson A."/>
            <person name="Chen N."/>
            <person name="Kovaka S."/>
            <person name="LaButti K."/>
            <person name="Lipzen A."/>
            <person name="Pennachio C."/>
            <person name="Riley R."/>
            <person name="Schakwitz W."/>
            <person name="Umezawa K."/>
            <person name="Ohm R.A."/>
            <person name="Grigoriev I.V."/>
            <person name="Nagy L.G."/>
            <person name="Gibbons J."/>
            <person name="Hibbett D."/>
        </authorList>
    </citation>
    <scope>NUCLEOTIDE SEQUENCE [LARGE SCALE GENOMIC DNA]</scope>
    <source>
        <strain evidence="1">ALCF2SS1-6</strain>
    </source>
</reference>
<dbReference type="STRING" id="1328759.A0A5C2S336"/>